<comment type="caution">
    <text evidence="1">The sequence shown here is derived from an EMBL/GenBank/DDBJ whole genome shotgun (WGS) entry which is preliminary data.</text>
</comment>
<reference evidence="1" key="1">
    <citation type="submission" date="2019-08" db="EMBL/GenBank/DDBJ databases">
        <authorList>
            <person name="Kucharzyk K."/>
            <person name="Murdoch R.W."/>
            <person name="Higgins S."/>
            <person name="Loffler F."/>
        </authorList>
    </citation>
    <scope>NUCLEOTIDE SEQUENCE</scope>
</reference>
<dbReference type="EMBL" id="VSSQ01101680">
    <property type="protein sequence ID" value="MPN43336.1"/>
    <property type="molecule type" value="Genomic_DNA"/>
</dbReference>
<accession>A0A645HXK4</accession>
<evidence type="ECO:0000313" key="1">
    <source>
        <dbReference type="EMBL" id="MPN43336.1"/>
    </source>
</evidence>
<gene>
    <name evidence="1" type="ORF">SDC9_190895</name>
</gene>
<dbReference type="AlphaFoldDB" id="A0A645HXK4"/>
<protein>
    <submittedName>
        <fullName evidence="1">Uncharacterized protein</fullName>
    </submittedName>
</protein>
<organism evidence="1">
    <name type="scientific">bioreactor metagenome</name>
    <dbReference type="NCBI Taxonomy" id="1076179"/>
    <lineage>
        <taxon>unclassified sequences</taxon>
        <taxon>metagenomes</taxon>
        <taxon>ecological metagenomes</taxon>
    </lineage>
</organism>
<name>A0A645HXK4_9ZZZZ</name>
<proteinExistence type="predicted"/>
<sequence>MIVVWARRMRAGALENGAAEARISAAVGDQHRFHGGEFAGFVAGCGKFHVHRVPLGVVFEALLPRKLHFDRGFDMPCHQRRMVLYAHILLAAESAADEHAMAMHLLFGDAEHGRDLVLFVIDALRAAVEQDAILAFR</sequence>